<accession>A0A6G0X372</accession>
<dbReference type="GO" id="GO:0005640">
    <property type="term" value="C:nuclear outer membrane"/>
    <property type="evidence" value="ECO:0007669"/>
    <property type="project" value="UniProtKB-SubCell"/>
</dbReference>
<comment type="similarity">
    <text evidence="1">Belongs to the TMEM53 family.</text>
</comment>
<reference evidence="7 8" key="1">
    <citation type="submission" date="2019-07" db="EMBL/GenBank/DDBJ databases">
        <title>Genomics analysis of Aphanomyces spp. identifies a new class of oomycete effector associated with host adaptation.</title>
        <authorList>
            <person name="Gaulin E."/>
        </authorList>
    </citation>
    <scope>NUCLEOTIDE SEQUENCE [LARGE SCALE GENOMIC DNA]</scope>
    <source>
        <strain evidence="7 8">ATCC 201684</strain>
    </source>
</reference>
<evidence type="ECO:0000256" key="5">
    <source>
        <dbReference type="ARBA" id="ARBA00023242"/>
    </source>
</evidence>
<dbReference type="Gene3D" id="3.40.50.1820">
    <property type="entry name" value="alpha/beta hydrolase"/>
    <property type="match status" value="1"/>
</dbReference>
<sequence length="114" mass="13188">MPAYARFVQLAFGQNIPLEVSFQRFIERDAAIPKLFLYSSADTTIGPDHVEHAIESANKLQTKVEKVDFETSKHVAHYMDKPDVYVDAVERFLNEYVVRRDEKELQLVDQTSKL</sequence>
<comment type="subcellular location">
    <subcellularLocation>
        <location evidence="6">Nucleus outer membrane</location>
        <topology evidence="6">Single-pass membrane protein</topology>
    </subcellularLocation>
</comment>
<keyword evidence="4" id="KW-0472">Membrane</keyword>
<evidence type="ECO:0000256" key="2">
    <source>
        <dbReference type="ARBA" id="ARBA00022692"/>
    </source>
</evidence>
<dbReference type="Pfam" id="PF05705">
    <property type="entry name" value="DUF829"/>
    <property type="match status" value="1"/>
</dbReference>
<dbReference type="InterPro" id="IPR008547">
    <property type="entry name" value="DUF829_TMEM53"/>
</dbReference>
<dbReference type="SUPFAM" id="SSF53474">
    <property type="entry name" value="alpha/beta-Hydrolases"/>
    <property type="match status" value="1"/>
</dbReference>
<keyword evidence="2" id="KW-0812">Transmembrane</keyword>
<comment type="caution">
    <text evidence="7">The sequence shown here is derived from an EMBL/GenBank/DDBJ whole genome shotgun (WGS) entry which is preliminary data.</text>
</comment>
<keyword evidence="5" id="KW-0539">Nucleus</keyword>
<evidence type="ECO:0000256" key="4">
    <source>
        <dbReference type="ARBA" id="ARBA00023136"/>
    </source>
</evidence>
<proteinExistence type="inferred from homology"/>
<dbReference type="EMBL" id="VJMJ01000117">
    <property type="protein sequence ID" value="KAF0734239.1"/>
    <property type="molecule type" value="Genomic_DNA"/>
</dbReference>
<dbReference type="AlphaFoldDB" id="A0A6G0X372"/>
<name>A0A6G0X372_9STRA</name>
<evidence type="ECO:0000256" key="6">
    <source>
        <dbReference type="ARBA" id="ARBA00034303"/>
    </source>
</evidence>
<dbReference type="PANTHER" id="PTHR12265:SF30">
    <property type="entry name" value="TRANSMEMBRANE PROTEIN 53"/>
    <property type="match status" value="1"/>
</dbReference>
<dbReference type="InterPro" id="IPR029058">
    <property type="entry name" value="AB_hydrolase_fold"/>
</dbReference>
<organism evidence="7 8">
    <name type="scientific">Aphanomyces euteiches</name>
    <dbReference type="NCBI Taxonomy" id="100861"/>
    <lineage>
        <taxon>Eukaryota</taxon>
        <taxon>Sar</taxon>
        <taxon>Stramenopiles</taxon>
        <taxon>Oomycota</taxon>
        <taxon>Saprolegniomycetes</taxon>
        <taxon>Saprolegniales</taxon>
        <taxon>Verrucalvaceae</taxon>
        <taxon>Aphanomyces</taxon>
    </lineage>
</organism>
<keyword evidence="3" id="KW-1133">Transmembrane helix</keyword>
<dbReference type="VEuPathDB" id="FungiDB:AeMF1_015157"/>
<evidence type="ECO:0000313" key="8">
    <source>
        <dbReference type="Proteomes" id="UP000481153"/>
    </source>
</evidence>
<evidence type="ECO:0000256" key="1">
    <source>
        <dbReference type="ARBA" id="ARBA00007387"/>
    </source>
</evidence>
<evidence type="ECO:0000256" key="3">
    <source>
        <dbReference type="ARBA" id="ARBA00022989"/>
    </source>
</evidence>
<gene>
    <name evidence="7" type="ORF">Ae201684_009100</name>
</gene>
<evidence type="ECO:0000313" key="7">
    <source>
        <dbReference type="EMBL" id="KAF0734239.1"/>
    </source>
</evidence>
<dbReference type="Proteomes" id="UP000481153">
    <property type="component" value="Unassembled WGS sequence"/>
</dbReference>
<keyword evidence="8" id="KW-1185">Reference proteome</keyword>
<protein>
    <recommendedName>
        <fullName evidence="9">Peptidase S9 prolyl oligopeptidase catalytic domain-containing protein</fullName>
    </recommendedName>
</protein>
<evidence type="ECO:0008006" key="9">
    <source>
        <dbReference type="Google" id="ProtNLM"/>
    </source>
</evidence>
<dbReference type="PANTHER" id="PTHR12265">
    <property type="entry name" value="TRANSMEMBRANE PROTEIN 53"/>
    <property type="match status" value="1"/>
</dbReference>